<name>A0ABS5QSG2_9LACO</name>
<comment type="caution">
    <text evidence="1">The sequence shown here is derived from an EMBL/GenBank/DDBJ whole genome shotgun (WGS) entry which is preliminary data.</text>
</comment>
<keyword evidence="2" id="KW-1185">Reference proteome</keyword>
<sequence>MLKIKKILAGYAEKGIEARTTDVRVRGLYPVSRLGDLLTVEYVVKARDYYVSKNEQLIANEEGAKLKWQGKPARVSFTESWVIDISDLEKYVVRSVERK</sequence>
<gene>
    <name evidence="1" type="ORF">G6R28_02360</name>
</gene>
<evidence type="ECO:0000313" key="1">
    <source>
        <dbReference type="EMBL" id="MBS9336075.1"/>
    </source>
</evidence>
<accession>A0ABS5QSG2</accession>
<evidence type="ECO:0008006" key="3">
    <source>
        <dbReference type="Google" id="ProtNLM"/>
    </source>
</evidence>
<dbReference type="RefSeq" id="WP_213792625.1">
    <property type="nucleotide sequence ID" value="NZ_JAAMFJ010000001.1"/>
</dbReference>
<protein>
    <recommendedName>
        <fullName evidence="3">Phage protein</fullName>
    </recommendedName>
</protein>
<reference evidence="1 2" key="1">
    <citation type="submission" date="2020-02" db="EMBL/GenBank/DDBJ databases">
        <title>Fructobacillus sp. isolated from paper mulberry of Taiwan.</title>
        <authorList>
            <person name="Lin S.-T."/>
        </authorList>
    </citation>
    <scope>NUCLEOTIDE SEQUENCE [LARGE SCALE GENOMIC DNA]</scope>
    <source>
        <strain evidence="1 2">M1-21</strain>
    </source>
</reference>
<proteinExistence type="predicted"/>
<dbReference type="EMBL" id="JAAMFJ010000001">
    <property type="protein sequence ID" value="MBS9336075.1"/>
    <property type="molecule type" value="Genomic_DNA"/>
</dbReference>
<evidence type="ECO:0000313" key="2">
    <source>
        <dbReference type="Proteomes" id="UP000735205"/>
    </source>
</evidence>
<dbReference type="Proteomes" id="UP000735205">
    <property type="component" value="Unassembled WGS sequence"/>
</dbReference>
<organism evidence="1 2">
    <name type="scientific">Fructobacillus papyrifericola</name>
    <dbReference type="NCBI Taxonomy" id="2713172"/>
    <lineage>
        <taxon>Bacteria</taxon>
        <taxon>Bacillati</taxon>
        <taxon>Bacillota</taxon>
        <taxon>Bacilli</taxon>
        <taxon>Lactobacillales</taxon>
        <taxon>Lactobacillaceae</taxon>
        <taxon>Fructobacillus</taxon>
    </lineage>
</organism>